<dbReference type="Proteomes" id="UP000002762">
    <property type="component" value="Unassembled WGS sequence"/>
</dbReference>
<evidence type="ECO:0000313" key="1">
    <source>
        <dbReference type="EMBL" id="EJP70571.1"/>
    </source>
</evidence>
<dbReference type="AlphaFoldDB" id="J5K8W8"/>
<proteinExistence type="predicted"/>
<protein>
    <submittedName>
        <fullName evidence="1">Uncharacterized protein</fullName>
    </submittedName>
</protein>
<organism evidence="1 2">
    <name type="scientific">Beauveria bassiana (strain ARSEF 2860)</name>
    <name type="common">White muscardine disease fungus</name>
    <name type="synonym">Tritirachium shiotae</name>
    <dbReference type="NCBI Taxonomy" id="655819"/>
    <lineage>
        <taxon>Eukaryota</taxon>
        <taxon>Fungi</taxon>
        <taxon>Dikarya</taxon>
        <taxon>Ascomycota</taxon>
        <taxon>Pezizomycotina</taxon>
        <taxon>Sordariomycetes</taxon>
        <taxon>Hypocreomycetidae</taxon>
        <taxon>Hypocreales</taxon>
        <taxon>Cordycipitaceae</taxon>
        <taxon>Beauveria</taxon>
    </lineage>
</organism>
<dbReference type="EMBL" id="JH725150">
    <property type="protein sequence ID" value="EJP70571.1"/>
    <property type="molecule type" value="Genomic_DNA"/>
</dbReference>
<keyword evidence="2" id="KW-1185">Reference proteome</keyword>
<dbReference type="GeneID" id="19883213"/>
<evidence type="ECO:0000313" key="2">
    <source>
        <dbReference type="Proteomes" id="UP000002762"/>
    </source>
</evidence>
<dbReference type="RefSeq" id="XP_008593520.1">
    <property type="nucleotide sequence ID" value="XM_008595298.1"/>
</dbReference>
<reference evidence="1 2" key="1">
    <citation type="journal article" date="2012" name="Sci. Rep.">
        <title>Genomic perspectives on the evolution of fungal entomopathogenicity in Beauveria bassiana.</title>
        <authorList>
            <person name="Xiao G."/>
            <person name="Ying S.H."/>
            <person name="Zheng P."/>
            <person name="Wang Z.L."/>
            <person name="Zhang S."/>
            <person name="Xie X.Q."/>
            <person name="Shang Y."/>
            <person name="St Leger R.J."/>
            <person name="Zhao G.P."/>
            <person name="Wang C."/>
            <person name="Feng M.G."/>
        </authorList>
    </citation>
    <scope>NUCLEOTIDE SEQUENCE [LARGE SCALE GENOMIC DNA]</scope>
    <source>
        <strain evidence="1 2">ARSEF 2860</strain>
    </source>
</reference>
<dbReference type="InParanoid" id="J5K8W8"/>
<gene>
    <name evidence="1" type="ORF">BBA_00201</name>
</gene>
<dbReference type="HOGENOM" id="CLU_1229738_0_0_1"/>
<accession>J5K8W8</accession>
<name>J5K8W8_BEAB2</name>
<sequence length="225" mass="24211">MSSSSNCRCNKLISATEPSERTTRPHFGNILPILEIPTGPLSSFQGSTLQHPGYHANTFADAASGKARAEMGQHDDWTEASSTPWAQTLTAFDLNAPSLSLDSLEYGEQSGARRQRSLEAVTPSLARAICHIHGPASQVRDTLPTNVEFPFNSAFGRMSSAIDQPLFKATGCQELSNFNLQASTDASRFLSGSLPDPFIPPLIENDSKSPFSIDTNLSPASTKLL</sequence>